<evidence type="ECO:0000256" key="6">
    <source>
        <dbReference type="ARBA" id="ARBA00050776"/>
    </source>
</evidence>
<dbReference type="CDD" id="cd06453">
    <property type="entry name" value="SufS_like"/>
    <property type="match status" value="1"/>
</dbReference>
<dbReference type="RefSeq" id="WP_047931106.1">
    <property type="nucleotide sequence ID" value="NZ_CAWYPY010000001.1"/>
</dbReference>
<dbReference type="NCBIfam" id="TIGR01979">
    <property type="entry name" value="sufS"/>
    <property type="match status" value="1"/>
</dbReference>
<evidence type="ECO:0000256" key="4">
    <source>
        <dbReference type="ARBA" id="ARBA00022679"/>
    </source>
</evidence>
<dbReference type="Gene3D" id="3.40.640.10">
    <property type="entry name" value="Type I PLP-dependent aspartate aminotransferase-like (Major domain)"/>
    <property type="match status" value="1"/>
</dbReference>
<evidence type="ECO:0000256" key="8">
    <source>
        <dbReference type="RuleBase" id="RU004506"/>
    </source>
</evidence>
<proteinExistence type="inferred from homology"/>
<keyword evidence="5 8" id="KW-0663">Pyridoxal phosphate</keyword>
<dbReference type="InterPro" id="IPR015424">
    <property type="entry name" value="PyrdxlP-dep_Trfase"/>
</dbReference>
<protein>
    <recommendedName>
        <fullName evidence="3 8">Cysteine desulfurase</fullName>
        <ecNumber evidence="3 8">2.8.1.7</ecNumber>
    </recommendedName>
</protein>
<dbReference type="SUPFAM" id="SSF53383">
    <property type="entry name" value="PLP-dependent transferases"/>
    <property type="match status" value="1"/>
</dbReference>
<dbReference type="Gene3D" id="3.90.1150.10">
    <property type="entry name" value="Aspartate Aminotransferase, domain 1"/>
    <property type="match status" value="1"/>
</dbReference>
<comment type="similarity">
    <text evidence="2 8">Belongs to the class-V pyridoxal-phosphate-dependent aminotransferase family. Csd subfamily.</text>
</comment>
<dbReference type="EMBL" id="CP045272">
    <property type="protein sequence ID" value="QJX75051.1"/>
    <property type="molecule type" value="Genomic_DNA"/>
</dbReference>
<organism evidence="10 11">
    <name type="scientific">Priestia megaterium</name>
    <name type="common">Bacillus megaterium</name>
    <dbReference type="NCBI Taxonomy" id="1404"/>
    <lineage>
        <taxon>Bacteria</taxon>
        <taxon>Bacillati</taxon>
        <taxon>Bacillota</taxon>
        <taxon>Bacilli</taxon>
        <taxon>Bacillales</taxon>
        <taxon>Bacillaceae</taxon>
        <taxon>Priestia</taxon>
    </lineage>
</organism>
<evidence type="ECO:0000256" key="7">
    <source>
        <dbReference type="RuleBase" id="RU004504"/>
    </source>
</evidence>
<evidence type="ECO:0000256" key="1">
    <source>
        <dbReference type="ARBA" id="ARBA00001933"/>
    </source>
</evidence>
<dbReference type="InterPro" id="IPR015421">
    <property type="entry name" value="PyrdxlP-dep_Trfase_major"/>
</dbReference>
<dbReference type="PIRSF" id="PIRSF005572">
    <property type="entry name" value="NifS"/>
    <property type="match status" value="1"/>
</dbReference>
<dbReference type="EC" id="2.8.1.7" evidence="3 8"/>
<dbReference type="InterPro" id="IPR015422">
    <property type="entry name" value="PyrdxlP-dep_Trfase_small"/>
</dbReference>
<gene>
    <name evidence="10" type="primary">sufS</name>
    <name evidence="10" type="ORF">FDZ14_02180</name>
</gene>
<dbReference type="GO" id="GO:0006534">
    <property type="term" value="P:cysteine metabolic process"/>
    <property type="evidence" value="ECO:0007669"/>
    <property type="project" value="UniProtKB-UniRule"/>
</dbReference>
<accession>A0A6M6DK55</accession>
<comment type="catalytic activity">
    <reaction evidence="6 8">
        <text>(sulfur carrier)-H + L-cysteine = (sulfur carrier)-SH + L-alanine</text>
        <dbReference type="Rhea" id="RHEA:43892"/>
        <dbReference type="Rhea" id="RHEA-COMP:14737"/>
        <dbReference type="Rhea" id="RHEA-COMP:14739"/>
        <dbReference type="ChEBI" id="CHEBI:29917"/>
        <dbReference type="ChEBI" id="CHEBI:35235"/>
        <dbReference type="ChEBI" id="CHEBI:57972"/>
        <dbReference type="ChEBI" id="CHEBI:64428"/>
        <dbReference type="EC" id="2.8.1.7"/>
    </reaction>
</comment>
<evidence type="ECO:0000259" key="9">
    <source>
        <dbReference type="Pfam" id="PF00266"/>
    </source>
</evidence>
<name>A0A6M6DK55_PRIMG</name>
<comment type="cofactor">
    <cofactor evidence="1 7">
        <name>pyridoxal 5'-phosphate</name>
        <dbReference type="ChEBI" id="CHEBI:597326"/>
    </cofactor>
</comment>
<reference evidence="10 11" key="1">
    <citation type="submission" date="2019-10" db="EMBL/GenBank/DDBJ databases">
        <title>Complete genome sequences for adaption low water activity.</title>
        <authorList>
            <person name="Zhao L."/>
            <person name="Zhong J."/>
        </authorList>
    </citation>
    <scope>NUCLEOTIDE SEQUENCE [LARGE SCALE GENOMIC DNA]</scope>
    <source>
        <strain evidence="10 11">FDU301</strain>
    </source>
</reference>
<dbReference type="PANTHER" id="PTHR43586">
    <property type="entry name" value="CYSTEINE DESULFURASE"/>
    <property type="match status" value="1"/>
</dbReference>
<dbReference type="InterPro" id="IPR010970">
    <property type="entry name" value="Cys_dSase_SufS"/>
</dbReference>
<dbReference type="InterPro" id="IPR016454">
    <property type="entry name" value="Cysteine_dSase"/>
</dbReference>
<dbReference type="Pfam" id="PF00266">
    <property type="entry name" value="Aminotran_5"/>
    <property type="match status" value="1"/>
</dbReference>
<evidence type="ECO:0000313" key="11">
    <source>
        <dbReference type="Proteomes" id="UP000501076"/>
    </source>
</evidence>
<evidence type="ECO:0000256" key="3">
    <source>
        <dbReference type="ARBA" id="ARBA00012239"/>
    </source>
</evidence>
<dbReference type="Proteomes" id="UP000501076">
    <property type="component" value="Chromosome"/>
</dbReference>
<feature type="domain" description="Aminotransferase class V" evidence="9">
    <location>
        <begin position="23"/>
        <end position="391"/>
    </location>
</feature>
<evidence type="ECO:0000256" key="5">
    <source>
        <dbReference type="ARBA" id="ARBA00022898"/>
    </source>
</evidence>
<dbReference type="InterPro" id="IPR020578">
    <property type="entry name" value="Aminotrans_V_PyrdxlP_BS"/>
</dbReference>
<keyword evidence="4 8" id="KW-0808">Transferase</keyword>
<dbReference type="InterPro" id="IPR000192">
    <property type="entry name" value="Aminotrans_V_dom"/>
</dbReference>
<dbReference type="GO" id="GO:0031071">
    <property type="term" value="F:cysteine desulfurase activity"/>
    <property type="evidence" value="ECO:0007669"/>
    <property type="project" value="UniProtKB-UniRule"/>
</dbReference>
<dbReference type="PANTHER" id="PTHR43586:SF8">
    <property type="entry name" value="CYSTEINE DESULFURASE 1, CHLOROPLASTIC"/>
    <property type="match status" value="1"/>
</dbReference>
<evidence type="ECO:0000256" key="2">
    <source>
        <dbReference type="ARBA" id="ARBA00010447"/>
    </source>
</evidence>
<dbReference type="PROSITE" id="PS00595">
    <property type="entry name" value="AA_TRANSFER_CLASS_5"/>
    <property type="match status" value="1"/>
</dbReference>
<sequence>MNISDIRKEFPILDQEVNGSPLVYLDSAATSQKPLAVIEAIEKYYKEYNSNVHRGVHTLGTRATDGYEGAREKVRKFINAKSTEEIIFTRGTTTALNTVAASYGRANLKPGDEIVITYMEHHSNIIPWQQVAKETGATLKYISLTEDHALSLEEVKSTITSNTKIVSIMQVSNVLGTINPVKEIAEIAHANGAVMVVDGAQSTPHMKVDVQDLDCDFFAFSGHKMGGPTGIGALYGKKELLEKMEPIEFGGEMIDFVNLYESTWKELPWKFEGGTPIIAGAIGLGAAIDFLEEVGLDNIQAHEHKLAQYALDRLSQVDGITIYGPKERAGVVTFNIEDVHPHDVATVVDADGIAIRAGHHCAQPLMKYLNVSSTARASFYLYNTEEEVDKLVSSLIKTKEYFTNGF</sequence>
<dbReference type="AlphaFoldDB" id="A0A6M6DK55"/>
<dbReference type="GO" id="GO:0030170">
    <property type="term" value="F:pyridoxal phosphate binding"/>
    <property type="evidence" value="ECO:0007669"/>
    <property type="project" value="UniProtKB-UniRule"/>
</dbReference>
<comment type="function">
    <text evidence="8">Catalyzes the removal of elemental sulfur and selenium atoms from L-cysteine, L-cystine, L-selenocysteine, and L-selenocystine to produce L-alanine.</text>
</comment>
<evidence type="ECO:0000313" key="10">
    <source>
        <dbReference type="EMBL" id="QJX75051.1"/>
    </source>
</evidence>